<dbReference type="GO" id="GO:0006357">
    <property type="term" value="P:regulation of transcription by RNA polymerase II"/>
    <property type="evidence" value="ECO:0000318"/>
    <property type="project" value="GO_Central"/>
</dbReference>
<protein>
    <recommendedName>
        <fullName evidence="3">Zn(2)-C6 fungal-type domain-containing protein</fullName>
    </recommendedName>
</protein>
<evidence type="ECO:0000313" key="5">
    <source>
        <dbReference type="EMBL" id="AOW27926.1"/>
    </source>
</evidence>
<accession>A0A1D8PIE8</accession>
<reference evidence="5 6" key="3">
    <citation type="journal article" date="2013" name="Genome Biol.">
        <title>Assembly of a phased diploid Candida albicans genome facilitates allele-specific measurements and provides a simple model for repeat and indel structure.</title>
        <authorList>
            <person name="Muzzey D."/>
            <person name="Schwartz K."/>
            <person name="Weissman J.S."/>
            <person name="Sherlock G."/>
        </authorList>
    </citation>
    <scope>NUCLEOTIDE SEQUENCE [LARGE SCALE GENOMIC DNA]</scope>
    <source>
        <strain evidence="6">SC5314 / ATCC MYA-2876</strain>
    </source>
</reference>
<evidence type="ECO:0000256" key="2">
    <source>
        <dbReference type="SAM" id="Phobius"/>
    </source>
</evidence>
<dbReference type="RefSeq" id="XP_019330813.1">
    <property type="nucleotide sequence ID" value="XM_019475268.1"/>
</dbReference>
<feature type="compositionally biased region" description="Low complexity" evidence="1">
    <location>
        <begin position="307"/>
        <end position="323"/>
    </location>
</feature>
<feature type="compositionally biased region" description="Basic residues" evidence="1">
    <location>
        <begin position="324"/>
        <end position="334"/>
    </location>
</feature>
<dbReference type="Proteomes" id="UP000000559">
    <property type="component" value="Chromosome 2"/>
</dbReference>
<dbReference type="PANTHER" id="PTHR47657">
    <property type="entry name" value="STEROL REGULATORY ELEMENT-BINDING PROTEIN ECM22"/>
    <property type="match status" value="1"/>
</dbReference>
<feature type="compositionally biased region" description="Low complexity" evidence="1">
    <location>
        <begin position="338"/>
        <end position="347"/>
    </location>
</feature>
<dbReference type="AlphaFoldDB" id="A0A1D8PIE8"/>
<dbReference type="InParanoid" id="A0A1D8PIE8"/>
<dbReference type="SUPFAM" id="SSF57701">
    <property type="entry name" value="Zn2/Cys6 DNA-binding domain"/>
    <property type="match status" value="1"/>
</dbReference>
<gene>
    <name evidence="4" type="primary">RHA1</name>
    <name evidence="5" type="ordered locus">CAALFM_C209460CA</name>
    <name evidence="4" type="ordered locus">orf19.9172</name>
</gene>
<dbReference type="GO" id="GO:1900430">
    <property type="term" value="P:positive regulation of filamentous growth of a population of unicellular organisms"/>
    <property type="evidence" value="ECO:0000315"/>
    <property type="project" value="CGD"/>
</dbReference>
<dbReference type="GO" id="GO:0000981">
    <property type="term" value="F:DNA-binding transcription factor activity, RNA polymerase II-specific"/>
    <property type="evidence" value="ECO:0000318"/>
    <property type="project" value="GO_Central"/>
</dbReference>
<evidence type="ECO:0000313" key="6">
    <source>
        <dbReference type="Proteomes" id="UP000000559"/>
    </source>
</evidence>
<evidence type="ECO:0000256" key="1">
    <source>
        <dbReference type="SAM" id="MobiDB-lite"/>
    </source>
</evidence>
<feature type="region of interest" description="Disordered" evidence="1">
    <location>
        <begin position="304"/>
        <end position="365"/>
    </location>
</feature>
<dbReference type="GO" id="GO:0008270">
    <property type="term" value="F:zinc ion binding"/>
    <property type="evidence" value="ECO:0007669"/>
    <property type="project" value="InterPro"/>
</dbReference>
<dbReference type="GO" id="GO:0006355">
    <property type="term" value="P:regulation of DNA-templated transcription"/>
    <property type="evidence" value="ECO:0000315"/>
    <property type="project" value="CGD"/>
</dbReference>
<keyword evidence="6" id="KW-1185">Reference proteome</keyword>
<dbReference type="InterPro" id="IPR036864">
    <property type="entry name" value="Zn2-C6_fun-type_DNA-bd_sf"/>
</dbReference>
<name>A0A1D8PIE8_CANAL</name>
<proteinExistence type="predicted"/>
<dbReference type="EMBL" id="CP017624">
    <property type="protein sequence ID" value="AOW27926.1"/>
    <property type="molecule type" value="Genomic_DNA"/>
</dbReference>
<dbReference type="PROSITE" id="PS50048">
    <property type="entry name" value="ZN2_CY6_FUNGAL_2"/>
    <property type="match status" value="1"/>
</dbReference>
<dbReference type="InterPro" id="IPR052400">
    <property type="entry name" value="Zn2-C6_fungal_TF"/>
</dbReference>
<evidence type="ECO:0000259" key="3">
    <source>
        <dbReference type="PROSITE" id="PS50048"/>
    </source>
</evidence>
<dbReference type="CDD" id="cd00067">
    <property type="entry name" value="GAL4"/>
    <property type="match status" value="1"/>
</dbReference>
<keyword evidence="2" id="KW-1133">Transmembrane helix</keyword>
<dbReference type="PROSITE" id="PS00463">
    <property type="entry name" value="ZN2_CY6_FUNGAL_1"/>
    <property type="match status" value="1"/>
</dbReference>
<dbReference type="OrthoDB" id="25921at2759"/>
<dbReference type="CGD" id="CAL0000183461">
    <property type="gene designation" value="RHA1"/>
</dbReference>
<dbReference type="KEGG" id="cal:CAALFM_C209460CA"/>
<dbReference type="PHI-base" id="PHI:12095"/>
<dbReference type="Gene3D" id="4.10.240.10">
    <property type="entry name" value="Zn(2)-C6 fungal-type DNA-binding domain"/>
    <property type="match status" value="1"/>
</dbReference>
<feature type="transmembrane region" description="Helical" evidence="2">
    <location>
        <begin position="726"/>
        <end position="749"/>
    </location>
</feature>
<dbReference type="GeneID" id="3647713"/>
<organism evidence="5 6">
    <name type="scientific">Candida albicans (strain SC5314 / ATCC MYA-2876)</name>
    <name type="common">Yeast</name>
    <dbReference type="NCBI Taxonomy" id="237561"/>
    <lineage>
        <taxon>Eukaryota</taxon>
        <taxon>Fungi</taxon>
        <taxon>Dikarya</taxon>
        <taxon>Ascomycota</taxon>
        <taxon>Saccharomycotina</taxon>
        <taxon>Pichiomycetes</taxon>
        <taxon>Debaryomycetaceae</taxon>
        <taxon>Candida/Lodderomyces clade</taxon>
        <taxon>Candida</taxon>
    </lineage>
</organism>
<dbReference type="eggNOG" id="ENOG502R6NR">
    <property type="taxonomic scope" value="Eukaryota"/>
</dbReference>
<dbReference type="Pfam" id="PF00172">
    <property type="entry name" value="Zn_clus"/>
    <property type="match status" value="1"/>
</dbReference>
<dbReference type="STRING" id="237561.A0A1D8PIE8"/>
<evidence type="ECO:0000313" key="4">
    <source>
        <dbReference type="CGD" id="CAL0000183461"/>
    </source>
</evidence>
<keyword evidence="2" id="KW-0812">Transmembrane</keyword>
<dbReference type="InterPro" id="IPR001138">
    <property type="entry name" value="Zn2Cys6_DnaBD"/>
</dbReference>
<dbReference type="SMART" id="SM00066">
    <property type="entry name" value="GAL4"/>
    <property type="match status" value="1"/>
</dbReference>
<reference evidence="5 6" key="2">
    <citation type="journal article" date="2007" name="Genome Biol.">
        <title>Assembly of the Candida albicans genome into sixteen supercontigs aligned on the eight chromosomes.</title>
        <authorList>
            <person name="van het Hoog M."/>
            <person name="Rast T.J."/>
            <person name="Martchenko M."/>
            <person name="Grindle S."/>
            <person name="Dignard D."/>
            <person name="Hogues H."/>
            <person name="Cuomo C."/>
            <person name="Berriman M."/>
            <person name="Scherer S."/>
            <person name="Magee B.B."/>
            <person name="Whiteway M."/>
            <person name="Chibana H."/>
            <person name="Nantel A."/>
            <person name="Magee P.T."/>
        </authorList>
    </citation>
    <scope>GENOME REANNOTATION</scope>
    <source>
        <strain evidence="6">SC5314 / ATCC MYA-2876</strain>
    </source>
</reference>
<dbReference type="VEuPathDB" id="FungiDB:C2_09460C_A"/>
<dbReference type="PANTHER" id="PTHR47657:SF7">
    <property type="entry name" value="STEROL REGULATORY ELEMENT-BINDING PROTEIN ECM22"/>
    <property type="match status" value="1"/>
</dbReference>
<sequence>MKERKTRRSHTNSRDGCPNCKSKRIKCTEELPSCYNCIKKNYRCGYLDFPEHKLQIIRNKNNKRLLQEQRLLEMVTPGIPQQILQPLPPLPQQLQPPPPIAAAAVVQPPISSLIPPLQPPLQQQLQPPAPPFLSMPRPYHNITEQHSLQSNNDVFNHDNPTSYSHTPVPLHLNDQAQLIENNTGFSMPAATSGPQYHSNSASLYSSPLSTTPNCSNELIPNFQPPTIPNEENSITPPNIFEAVSNDKIDYSIEVPGSKSDLKIALYKDSVRKISLARNDLQLPSYSSDSPIYDKQTPKNEDYLVDSQQQQQNCVSHQSPSQHSKSNHNHQHQHHRDNNQNSLQYNNNTPIDRLSEFDTGYESQSSDGFGNTRHIFAEHFGIVITNDDHGIGRNNNIVHNRSMGDTISGNVGKPLPNARNSPISINLLNPTEHCGISLNQQHQAFENKMLVPTINWTSADNKSLWNSMFNGAVSSRYSFFSFFMDRSLNVILKACIKAINSGSNETCFNQHVQDILLKKSYIYYGTLIKDLRESMANDSIENSTILSWFANWSLFIHRSSTLKAENLILTGSASLLWNCLNQYQSTTQLNPTLSFIIHSIKWHTLACTTPDYKFNVIEELFDDFKHFKRFILFNQELTTKNNGYILKSFVDLENFLQQLIENIYPRMVKLDNDYKKKYEVPSEQMDRGIQFFSPEELFSIVVNWFNIVPGYALSVGKTMTPLKRTYYLFYAAIAVALAAVFPSIRGVFLVDPWNMIFARTDFDNSIYKISPSDLPKDEQYQYLSQLSKKLLRVINFFTTRRKLLLNYLGVKPHPFSHFKYMEKVEPLNDYDNVVRFKTEKMDFQEVMITSFNVNNIINVSNYPLMRMLYNNSDDNYQTFKRVIEKENHDQKVRITKFRANYERKEGKNIDTFNSYDRIRRTQSEGSQDSNELDDFDYDRGMFLYDYNIEHALTCVFDIFGREGKVFDDIGTIKQGLENFELAQKEIAKCV</sequence>
<feature type="domain" description="Zn(2)-C6 fungal-type" evidence="3">
    <location>
        <begin position="16"/>
        <end position="46"/>
    </location>
</feature>
<keyword evidence="2" id="KW-0472">Membrane</keyword>
<feature type="transmembrane region" description="Helical" evidence="2">
    <location>
        <begin position="696"/>
        <end position="714"/>
    </location>
</feature>
<reference evidence="5 6" key="1">
    <citation type="journal article" date="2004" name="Proc. Natl. Acad. Sci. U.S.A.">
        <title>The diploid genome sequence of Candida albicans.</title>
        <authorList>
            <person name="Jones T."/>
            <person name="Federspiel N.A."/>
            <person name="Chibana H."/>
            <person name="Dungan J."/>
            <person name="Kalman S."/>
            <person name="Magee B.B."/>
            <person name="Newport G."/>
            <person name="Thorstenson Y.R."/>
            <person name="Agabian N."/>
            <person name="Magee P.T."/>
            <person name="Davis R.W."/>
            <person name="Scherer S."/>
        </authorList>
    </citation>
    <scope>NUCLEOTIDE SEQUENCE [LARGE SCALE GENOMIC DNA]</scope>
    <source>
        <strain evidence="6">SC5314 / ATCC MYA-2876</strain>
    </source>
</reference>